<dbReference type="Proteomes" id="UP000540490">
    <property type="component" value="Unassembled WGS sequence"/>
</dbReference>
<dbReference type="EMBL" id="JABEQO010000015">
    <property type="protein sequence ID" value="MBB2165303.1"/>
    <property type="molecule type" value="Genomic_DNA"/>
</dbReference>
<dbReference type="Proteomes" id="UP000561077">
    <property type="component" value="Unassembled WGS sequence"/>
</dbReference>
<comment type="caution">
    <text evidence="1">The sequence shown here is derived from an EMBL/GenBank/DDBJ whole genome shotgun (WGS) entry which is preliminary data.</text>
</comment>
<evidence type="ECO:0000313" key="5">
    <source>
        <dbReference type="Proteomes" id="UP000540490"/>
    </source>
</evidence>
<name>A0A7W4ILY9_9PROT</name>
<keyword evidence="5" id="KW-1185">Reference proteome</keyword>
<evidence type="ECO:0000313" key="2">
    <source>
        <dbReference type="EMBL" id="MBB2194530.1"/>
    </source>
</evidence>
<evidence type="ECO:0000313" key="4">
    <source>
        <dbReference type="Proteomes" id="UP000530320"/>
    </source>
</evidence>
<dbReference type="EMBL" id="JABEQP010000002">
    <property type="protein sequence ID" value="MBB2196458.1"/>
    <property type="molecule type" value="Genomic_DNA"/>
</dbReference>
<organism evidence="1 6">
    <name type="scientific">Gluconacetobacter dulcium</name>
    <dbReference type="NCBI Taxonomy" id="2729096"/>
    <lineage>
        <taxon>Bacteria</taxon>
        <taxon>Pseudomonadati</taxon>
        <taxon>Pseudomonadota</taxon>
        <taxon>Alphaproteobacteria</taxon>
        <taxon>Acetobacterales</taxon>
        <taxon>Acetobacteraceae</taxon>
        <taxon>Gluconacetobacter</taxon>
    </lineage>
</organism>
<protein>
    <recommendedName>
        <fullName evidence="7">Quinol monooxygenase YgiN</fullName>
    </recommendedName>
</protein>
<gene>
    <name evidence="2" type="ORF">HLH25_12980</name>
    <name evidence="1" type="ORF">HLH26_12310</name>
    <name evidence="3" type="ORF">HLH44_03100</name>
</gene>
<proteinExistence type="predicted"/>
<sequence length="105" mass="12014">MGEMVIVAYRPKPGQEQALLELTRHHVTALRRLGLATDRPALTMRSRDGVIVEIFEWHDGAIHTAHAHPDVLAMWEHYAVVCDYVPLNELPESRDMFAQFEPIDL</sequence>
<evidence type="ECO:0008006" key="7">
    <source>
        <dbReference type="Google" id="ProtNLM"/>
    </source>
</evidence>
<evidence type="ECO:0000313" key="1">
    <source>
        <dbReference type="EMBL" id="MBB2165303.1"/>
    </source>
</evidence>
<dbReference type="AlphaFoldDB" id="A0A7W4ILY9"/>
<evidence type="ECO:0000313" key="3">
    <source>
        <dbReference type="EMBL" id="MBB2196458.1"/>
    </source>
</evidence>
<reference evidence="4 5" key="1">
    <citation type="submission" date="2020-04" db="EMBL/GenBank/DDBJ databases">
        <title>Description of novel Gluconacetobacter.</title>
        <authorList>
            <person name="Sombolestani A."/>
        </authorList>
    </citation>
    <scope>NUCLEOTIDE SEQUENCE [LARGE SCALE GENOMIC DNA]</scope>
    <source>
        <strain evidence="2 5">LMG 1728</strain>
        <strain evidence="1 6">LMG 1731</strain>
        <strain evidence="3 4">LMG 22058</strain>
    </source>
</reference>
<dbReference type="RefSeq" id="WP_182974448.1">
    <property type="nucleotide sequence ID" value="NZ_JABEQN010000015.1"/>
</dbReference>
<dbReference type="Proteomes" id="UP000530320">
    <property type="component" value="Unassembled WGS sequence"/>
</dbReference>
<dbReference type="EMBL" id="JABEQN010000015">
    <property type="protein sequence ID" value="MBB2194530.1"/>
    <property type="molecule type" value="Genomic_DNA"/>
</dbReference>
<evidence type="ECO:0000313" key="6">
    <source>
        <dbReference type="Proteomes" id="UP000561077"/>
    </source>
</evidence>
<accession>A0A7W4ILY9</accession>